<dbReference type="Proteomes" id="UP000199476">
    <property type="component" value="Unassembled WGS sequence"/>
</dbReference>
<dbReference type="SUPFAM" id="SSF54913">
    <property type="entry name" value="GlnB-like"/>
    <property type="match status" value="1"/>
</dbReference>
<protein>
    <recommendedName>
        <fullName evidence="3">Nitrogen regulatory protein P-II family</fullName>
    </recommendedName>
</protein>
<dbReference type="InterPro" id="IPR011322">
    <property type="entry name" value="N-reg_PII-like_a/b"/>
</dbReference>
<name>A0A1G9PXV3_9FIRM</name>
<dbReference type="Gene3D" id="3.30.70.120">
    <property type="match status" value="1"/>
</dbReference>
<sequence>MELILAVIENPDFVRPILSKFYEEGIPGATVIDGRGMGHMMADKTSIFSRFSDLTGGDGTINHNNIIFTVVEEEKVDKTFEIIEEEIGNLEEPDTGLVLSAPVNKISGFGTLLE</sequence>
<gene>
    <name evidence="1" type="ORF">SAMN04488692_11467</name>
</gene>
<evidence type="ECO:0000313" key="2">
    <source>
        <dbReference type="Proteomes" id="UP000199476"/>
    </source>
</evidence>
<proteinExistence type="predicted"/>
<dbReference type="AlphaFoldDB" id="A0A1G9PXV3"/>
<evidence type="ECO:0000313" key="1">
    <source>
        <dbReference type="EMBL" id="SDM03321.1"/>
    </source>
</evidence>
<accession>A0A1G9PXV3</accession>
<dbReference type="InterPro" id="IPR015867">
    <property type="entry name" value="N-reg_PII/ATP_PRibTrfase_C"/>
</dbReference>
<dbReference type="GO" id="GO:0030234">
    <property type="term" value="F:enzyme regulator activity"/>
    <property type="evidence" value="ECO:0007669"/>
    <property type="project" value="InterPro"/>
</dbReference>
<reference evidence="1 2" key="1">
    <citation type="submission" date="2016-10" db="EMBL/GenBank/DDBJ databases">
        <authorList>
            <person name="de Groot N.N."/>
        </authorList>
    </citation>
    <scope>NUCLEOTIDE SEQUENCE [LARGE SCALE GENOMIC DNA]</scope>
    <source>
        <strain evidence="1 2">SLAS-1</strain>
    </source>
</reference>
<keyword evidence="2" id="KW-1185">Reference proteome</keyword>
<dbReference type="GO" id="GO:0006808">
    <property type="term" value="P:regulation of nitrogen utilization"/>
    <property type="evidence" value="ECO:0007669"/>
    <property type="project" value="InterPro"/>
</dbReference>
<dbReference type="Pfam" id="PF00543">
    <property type="entry name" value="P-II"/>
    <property type="match status" value="1"/>
</dbReference>
<organism evidence="1 2">
    <name type="scientific">Halarsenatibacter silvermanii</name>
    <dbReference type="NCBI Taxonomy" id="321763"/>
    <lineage>
        <taxon>Bacteria</taxon>
        <taxon>Bacillati</taxon>
        <taxon>Bacillota</taxon>
        <taxon>Clostridia</taxon>
        <taxon>Halanaerobiales</taxon>
        <taxon>Halarsenatibacteraceae</taxon>
        <taxon>Halarsenatibacter</taxon>
    </lineage>
</organism>
<evidence type="ECO:0008006" key="3">
    <source>
        <dbReference type="Google" id="ProtNLM"/>
    </source>
</evidence>
<dbReference type="OrthoDB" id="9810781at2"/>
<dbReference type="STRING" id="321763.SAMN04488692_11467"/>
<dbReference type="InterPro" id="IPR002187">
    <property type="entry name" value="N-reg_PII"/>
</dbReference>
<dbReference type="RefSeq" id="WP_089760685.1">
    <property type="nucleotide sequence ID" value="NZ_FNGO01000014.1"/>
</dbReference>
<dbReference type="EMBL" id="FNGO01000014">
    <property type="protein sequence ID" value="SDM03321.1"/>
    <property type="molecule type" value="Genomic_DNA"/>
</dbReference>